<dbReference type="EMBL" id="FUXP01000001">
    <property type="protein sequence ID" value="SJZ76401.1"/>
    <property type="molecule type" value="Genomic_DNA"/>
</dbReference>
<protein>
    <submittedName>
        <fullName evidence="2">Nucleotidyltransferase domain-containing protein</fullName>
    </submittedName>
</protein>
<dbReference type="CDD" id="cd05403">
    <property type="entry name" value="NT_KNTase_like"/>
    <property type="match status" value="1"/>
</dbReference>
<dbReference type="CDD" id="cd00090">
    <property type="entry name" value="HTH_ARSR"/>
    <property type="match status" value="1"/>
</dbReference>
<dbReference type="InterPro" id="IPR036390">
    <property type="entry name" value="WH_DNA-bd_sf"/>
</dbReference>
<dbReference type="SUPFAM" id="SSF46785">
    <property type="entry name" value="Winged helix' DNA-binding domain"/>
    <property type="match status" value="1"/>
</dbReference>
<dbReference type="GO" id="GO:0016740">
    <property type="term" value="F:transferase activity"/>
    <property type="evidence" value="ECO:0007669"/>
    <property type="project" value="UniProtKB-KW"/>
</dbReference>
<evidence type="ECO:0000313" key="3">
    <source>
        <dbReference type="Proteomes" id="UP000190061"/>
    </source>
</evidence>
<reference evidence="2 3" key="1">
    <citation type="submission" date="2017-02" db="EMBL/GenBank/DDBJ databases">
        <authorList>
            <person name="Peterson S.W."/>
        </authorList>
    </citation>
    <scope>NUCLEOTIDE SEQUENCE [LARGE SCALE GENOMIC DNA]</scope>
    <source>
        <strain evidence="2 3">DSM 21749</strain>
    </source>
</reference>
<dbReference type="STRING" id="1122188.SAMN02745674_00812"/>
<feature type="domain" description="Polymerase beta nucleotidyltransferase" evidence="1">
    <location>
        <begin position="107"/>
        <end position="156"/>
    </location>
</feature>
<dbReference type="InterPro" id="IPR041633">
    <property type="entry name" value="Polbeta"/>
</dbReference>
<proteinExistence type="predicted"/>
<keyword evidence="2" id="KW-0808">Transferase</keyword>
<keyword evidence="3" id="KW-1185">Reference proteome</keyword>
<dbReference type="InterPro" id="IPR036388">
    <property type="entry name" value="WH-like_DNA-bd_sf"/>
</dbReference>
<dbReference type="SUPFAM" id="SSF81301">
    <property type="entry name" value="Nucleotidyltransferase"/>
    <property type="match status" value="1"/>
</dbReference>
<organism evidence="2 3">
    <name type="scientific">Lysobacter spongiicola DSM 21749</name>
    <dbReference type="NCBI Taxonomy" id="1122188"/>
    <lineage>
        <taxon>Bacteria</taxon>
        <taxon>Pseudomonadati</taxon>
        <taxon>Pseudomonadota</taxon>
        <taxon>Gammaproteobacteria</taxon>
        <taxon>Lysobacterales</taxon>
        <taxon>Lysobacteraceae</taxon>
        <taxon>Novilysobacter</taxon>
    </lineage>
</organism>
<dbReference type="Gene3D" id="1.10.10.10">
    <property type="entry name" value="Winged helix-like DNA-binding domain superfamily/Winged helix DNA-binding domain"/>
    <property type="match status" value="1"/>
</dbReference>
<accession>A0A1T4NAV6</accession>
<dbReference type="Pfam" id="PF18765">
    <property type="entry name" value="Polbeta"/>
    <property type="match status" value="1"/>
</dbReference>
<dbReference type="Gene3D" id="3.30.460.10">
    <property type="entry name" value="Beta Polymerase, domain 2"/>
    <property type="match status" value="1"/>
</dbReference>
<dbReference type="RefSeq" id="WP_078757371.1">
    <property type="nucleotide sequence ID" value="NZ_FUXP01000001.1"/>
</dbReference>
<name>A0A1T4NAV6_9GAMM</name>
<dbReference type="OrthoDB" id="8223306at2"/>
<evidence type="ECO:0000313" key="2">
    <source>
        <dbReference type="EMBL" id="SJZ76401.1"/>
    </source>
</evidence>
<dbReference type="Proteomes" id="UP000190061">
    <property type="component" value="Unassembled WGS sequence"/>
</dbReference>
<gene>
    <name evidence="2" type="ORF">SAMN02745674_00812</name>
</gene>
<dbReference type="AlphaFoldDB" id="A0A1T4NAV6"/>
<dbReference type="InterPro" id="IPR011991">
    <property type="entry name" value="ArsR-like_HTH"/>
</dbReference>
<sequence length="209" mass="22751">MSNTRQLMDLLFGITRQRVLAVLLLRPDTSFHLRELARLTGSHPGTLGRELDKLTESGLLQRTEQGNQVHYRANRDSLLFNDLAAIFRKTHGVVPALQEALAPLDAGIHVAWVFGSLAQGTEGEGSDIDLLVLGDLGFVELVKALNPIQQALRRDINPVLYPVADFQARAASGDAFARGLLDNPKLFVKGNKDDVAELVGNPTTAGPLR</sequence>
<dbReference type="GO" id="GO:0006355">
    <property type="term" value="P:regulation of DNA-templated transcription"/>
    <property type="evidence" value="ECO:0007669"/>
    <property type="project" value="UniProtKB-ARBA"/>
</dbReference>
<dbReference type="InterPro" id="IPR043519">
    <property type="entry name" value="NT_sf"/>
</dbReference>
<evidence type="ECO:0000259" key="1">
    <source>
        <dbReference type="Pfam" id="PF18765"/>
    </source>
</evidence>